<proteinExistence type="predicted"/>
<dbReference type="RefSeq" id="WP_271200195.1">
    <property type="nucleotide sequence ID" value="NZ_BSFL01000002.1"/>
</dbReference>
<accession>A0A9W6JL90</accession>
<evidence type="ECO:0008006" key="3">
    <source>
        <dbReference type="Google" id="ProtNLM"/>
    </source>
</evidence>
<keyword evidence="2" id="KW-1185">Reference proteome</keyword>
<protein>
    <recommendedName>
        <fullName evidence="3">DUF2267 domain-containing protein</fullName>
    </recommendedName>
</protein>
<dbReference type="Proteomes" id="UP001143309">
    <property type="component" value="Unassembled WGS sequence"/>
</dbReference>
<reference evidence="1" key="1">
    <citation type="journal article" date="2014" name="Int. J. Syst. Evol. Microbiol.">
        <title>Complete genome sequence of Corynebacterium casei LMG S-19264T (=DSM 44701T), isolated from a smear-ripened cheese.</title>
        <authorList>
            <consortium name="US DOE Joint Genome Institute (JGI-PGF)"/>
            <person name="Walter F."/>
            <person name="Albersmeier A."/>
            <person name="Kalinowski J."/>
            <person name="Ruckert C."/>
        </authorList>
    </citation>
    <scope>NUCLEOTIDE SEQUENCE</scope>
    <source>
        <strain evidence="1">VKM B-2748</strain>
    </source>
</reference>
<sequence length="122" mass="12555">MDELVTRLSGAAHIEPAKAVSAVKTILLFLDKEAPSDAVQELVQAIPGADAALSEAKAEQDEDAGFAGFGAMAAYHALTAVGLSGSEVQIVTKELLAHAREKVGEETTGRIVGAIPGLEAFI</sequence>
<evidence type="ECO:0000313" key="1">
    <source>
        <dbReference type="EMBL" id="GLK79695.1"/>
    </source>
</evidence>
<dbReference type="AlphaFoldDB" id="A0A9W6JL90"/>
<dbReference type="EMBL" id="BSFL01000002">
    <property type="protein sequence ID" value="GLK79695.1"/>
    <property type="molecule type" value="Genomic_DNA"/>
</dbReference>
<reference evidence="1" key="2">
    <citation type="submission" date="2023-01" db="EMBL/GenBank/DDBJ databases">
        <authorList>
            <person name="Sun Q."/>
            <person name="Evtushenko L."/>
        </authorList>
    </citation>
    <scope>NUCLEOTIDE SEQUENCE</scope>
    <source>
        <strain evidence="1">VKM B-2748</strain>
    </source>
</reference>
<organism evidence="1 2">
    <name type="scientific">Methylopila turkensis</name>
    <dbReference type="NCBI Taxonomy" id="1437816"/>
    <lineage>
        <taxon>Bacteria</taxon>
        <taxon>Pseudomonadati</taxon>
        <taxon>Pseudomonadota</taxon>
        <taxon>Alphaproteobacteria</taxon>
        <taxon>Hyphomicrobiales</taxon>
        <taxon>Methylopilaceae</taxon>
        <taxon>Methylopila</taxon>
    </lineage>
</organism>
<evidence type="ECO:0000313" key="2">
    <source>
        <dbReference type="Proteomes" id="UP001143309"/>
    </source>
</evidence>
<name>A0A9W6JL90_9HYPH</name>
<comment type="caution">
    <text evidence="1">The sequence shown here is derived from an EMBL/GenBank/DDBJ whole genome shotgun (WGS) entry which is preliminary data.</text>
</comment>
<gene>
    <name evidence="1" type="ORF">GCM10008174_14360</name>
</gene>